<proteinExistence type="predicted"/>
<dbReference type="PANTHER" id="PTHR33306:SF40">
    <property type="entry name" value="EXPRESSED PROTEIN"/>
    <property type="match status" value="1"/>
</dbReference>
<dbReference type="PANTHER" id="PTHR33306">
    <property type="entry name" value="EXPRESSED PROTEIN-RELATED-RELATED"/>
    <property type="match status" value="1"/>
</dbReference>
<keyword evidence="1" id="KW-1133">Transmembrane helix</keyword>
<evidence type="ECO:0000313" key="3">
    <source>
        <dbReference type="Proteomes" id="UP001443914"/>
    </source>
</evidence>
<keyword evidence="3" id="KW-1185">Reference proteome</keyword>
<organism evidence="2 3">
    <name type="scientific">Saponaria officinalis</name>
    <name type="common">Common soapwort</name>
    <name type="synonym">Lychnis saponaria</name>
    <dbReference type="NCBI Taxonomy" id="3572"/>
    <lineage>
        <taxon>Eukaryota</taxon>
        <taxon>Viridiplantae</taxon>
        <taxon>Streptophyta</taxon>
        <taxon>Embryophyta</taxon>
        <taxon>Tracheophyta</taxon>
        <taxon>Spermatophyta</taxon>
        <taxon>Magnoliopsida</taxon>
        <taxon>eudicotyledons</taxon>
        <taxon>Gunneridae</taxon>
        <taxon>Pentapetalae</taxon>
        <taxon>Caryophyllales</taxon>
        <taxon>Caryophyllaceae</taxon>
        <taxon>Caryophylleae</taxon>
        <taxon>Saponaria</taxon>
    </lineage>
</organism>
<accession>A0AAW1NEX2</accession>
<keyword evidence="1" id="KW-0812">Transmembrane</keyword>
<reference evidence="2" key="1">
    <citation type="submission" date="2024-03" db="EMBL/GenBank/DDBJ databases">
        <title>WGS assembly of Saponaria officinalis var. Norfolk2.</title>
        <authorList>
            <person name="Jenkins J."/>
            <person name="Shu S."/>
            <person name="Grimwood J."/>
            <person name="Barry K."/>
            <person name="Goodstein D."/>
            <person name="Schmutz J."/>
            <person name="Leebens-Mack J."/>
            <person name="Osbourn A."/>
        </authorList>
    </citation>
    <scope>NUCLEOTIDE SEQUENCE [LARGE SCALE GENOMIC DNA]</scope>
    <source>
        <strain evidence="2">JIC</strain>
    </source>
</reference>
<dbReference type="EMBL" id="JBDFQZ010000001">
    <property type="protein sequence ID" value="KAK9755073.1"/>
    <property type="molecule type" value="Genomic_DNA"/>
</dbReference>
<feature type="transmembrane region" description="Helical" evidence="1">
    <location>
        <begin position="39"/>
        <end position="55"/>
    </location>
</feature>
<keyword evidence="1" id="KW-0472">Membrane</keyword>
<name>A0AAW1NEX2_SAPOF</name>
<evidence type="ECO:0000313" key="2">
    <source>
        <dbReference type="EMBL" id="KAK9755073.1"/>
    </source>
</evidence>
<dbReference type="Proteomes" id="UP001443914">
    <property type="component" value="Unassembled WGS sequence"/>
</dbReference>
<dbReference type="AlphaFoldDB" id="A0AAW1NEX2"/>
<comment type="caution">
    <text evidence="2">The sequence shown here is derived from an EMBL/GenBank/DDBJ whole genome shotgun (WGS) entry which is preliminary data.</text>
</comment>
<sequence>MSAPPAPLIALFGILIFYVYLSSYFSIKHEYRRTKFNMKLLLLVLPALLFFIMRHNDSSGRWYVLRFPRPNHDSIYRAGGSPWGVALLLLLLFLMISYHSSLASLWFRPLWYSHYY</sequence>
<feature type="transmembrane region" description="Helical" evidence="1">
    <location>
        <begin position="75"/>
        <end position="98"/>
    </location>
</feature>
<protein>
    <submittedName>
        <fullName evidence="2">Uncharacterized protein</fullName>
    </submittedName>
</protein>
<feature type="transmembrane region" description="Helical" evidence="1">
    <location>
        <begin position="6"/>
        <end position="27"/>
    </location>
</feature>
<evidence type="ECO:0000256" key="1">
    <source>
        <dbReference type="SAM" id="Phobius"/>
    </source>
</evidence>
<gene>
    <name evidence="2" type="ORF">RND81_01G000600</name>
</gene>